<name>A0AAV9XLB5_9PEZI</name>
<sequence length="322" mass="35285">MTCGCLPLSCFGRIFQRRRQQEKLQISGPMEVAAAPRRAQLAIEMPPPSFGSLHSGTFGPSIRSPGLPMFAQDQSLTFPPPVYSGTIPTRRETSSPPPAISVTTPGHSKFTVVTGPTPQTSTFLTTDELRFSDEKPSREYPATPGVIDLDTTPRFHKIFKLLSPPPTKVTFTQAILEPPNKPKQANESLLNRVSRRLSRWGSIHGNKSYTHLPSQSLGGSGMSEKVAYEREAPPPIPKKYVQIPQPLPPPPPTGLEGCLTTRDNKPIVMVPSLKLEVPANRGDASVRHSEPTPIEASPVCDPWRHTTAEIEGLSDKHQAWML</sequence>
<accession>A0AAV9XLB5</accession>
<reference evidence="1 2" key="1">
    <citation type="submission" date="2019-10" db="EMBL/GenBank/DDBJ databases">
        <authorList>
            <person name="Palmer J.M."/>
        </authorList>
    </citation>
    <scope>NUCLEOTIDE SEQUENCE [LARGE SCALE GENOMIC DNA]</scope>
    <source>
        <strain evidence="1 2">TWF694</strain>
    </source>
</reference>
<organism evidence="1 2">
    <name type="scientific">Orbilia ellipsospora</name>
    <dbReference type="NCBI Taxonomy" id="2528407"/>
    <lineage>
        <taxon>Eukaryota</taxon>
        <taxon>Fungi</taxon>
        <taxon>Dikarya</taxon>
        <taxon>Ascomycota</taxon>
        <taxon>Pezizomycotina</taxon>
        <taxon>Orbiliomycetes</taxon>
        <taxon>Orbiliales</taxon>
        <taxon>Orbiliaceae</taxon>
        <taxon>Orbilia</taxon>
    </lineage>
</organism>
<dbReference type="EMBL" id="JAVHJO010000002">
    <property type="protein sequence ID" value="KAK6542858.1"/>
    <property type="molecule type" value="Genomic_DNA"/>
</dbReference>
<protein>
    <submittedName>
        <fullName evidence="1">Uncharacterized protein</fullName>
    </submittedName>
</protein>
<evidence type="ECO:0000313" key="2">
    <source>
        <dbReference type="Proteomes" id="UP001365542"/>
    </source>
</evidence>
<gene>
    <name evidence="1" type="ORF">TWF694_006797</name>
</gene>
<evidence type="ECO:0000313" key="1">
    <source>
        <dbReference type="EMBL" id="KAK6542858.1"/>
    </source>
</evidence>
<comment type="caution">
    <text evidence="1">The sequence shown here is derived from an EMBL/GenBank/DDBJ whole genome shotgun (WGS) entry which is preliminary data.</text>
</comment>
<keyword evidence="2" id="KW-1185">Reference proteome</keyword>
<dbReference type="Proteomes" id="UP001365542">
    <property type="component" value="Unassembled WGS sequence"/>
</dbReference>
<dbReference type="AlphaFoldDB" id="A0AAV9XLB5"/>
<proteinExistence type="predicted"/>